<dbReference type="PROSITE" id="PS51186">
    <property type="entry name" value="GNAT"/>
    <property type="match status" value="1"/>
</dbReference>
<dbReference type="PANTHER" id="PTHR43420:SF47">
    <property type="entry name" value="N-ACETYLTRANSFERASE DOMAIN-CONTAINING PROTEIN"/>
    <property type="match status" value="1"/>
</dbReference>
<dbReference type="GO" id="GO:0016747">
    <property type="term" value="F:acyltransferase activity, transferring groups other than amino-acyl groups"/>
    <property type="evidence" value="ECO:0007669"/>
    <property type="project" value="InterPro"/>
</dbReference>
<dbReference type="PANTHER" id="PTHR43420">
    <property type="entry name" value="ACETYLTRANSFERASE"/>
    <property type="match status" value="1"/>
</dbReference>
<organism evidence="4">
    <name type="scientific">Candidatus Tisiphia endosymbiont of Sergentomyia squamirostris</name>
    <dbReference type="NCBI Taxonomy" id="3113639"/>
    <lineage>
        <taxon>Bacteria</taxon>
        <taxon>Pseudomonadati</taxon>
        <taxon>Pseudomonadota</taxon>
        <taxon>Alphaproteobacteria</taxon>
        <taxon>Rickettsiales</taxon>
        <taxon>Rickettsiaceae</taxon>
        <taxon>Rickettsieae</taxon>
        <taxon>Candidatus Tisiphia</taxon>
    </lineage>
</organism>
<proteinExistence type="predicted"/>
<keyword evidence="2" id="KW-0012">Acyltransferase</keyword>
<dbReference type="AlphaFoldDB" id="A0AAT9G881"/>
<dbReference type="InterPro" id="IPR000182">
    <property type="entry name" value="GNAT_dom"/>
</dbReference>
<evidence type="ECO:0000259" key="3">
    <source>
        <dbReference type="PROSITE" id="PS51186"/>
    </source>
</evidence>
<dbReference type="InterPro" id="IPR016181">
    <property type="entry name" value="Acyl_CoA_acyltransferase"/>
</dbReference>
<evidence type="ECO:0000256" key="1">
    <source>
        <dbReference type="ARBA" id="ARBA00022679"/>
    </source>
</evidence>
<feature type="domain" description="N-acetyltransferase" evidence="3">
    <location>
        <begin position="1"/>
        <end position="141"/>
    </location>
</feature>
<sequence>MKQQLTCVYADDMDAQYSKIMQDGLDEVAKNKKGLDAVQSFSFSCFDNNKNFVAGIKGTLIYGCLYVDTLWVSKDFRGQNYGTLLMSKAENLARERNCNFMNLCTTDWQAKPFYEKLGFKLEFVRSGYDKDSELYYLKKDL</sequence>
<dbReference type="CDD" id="cd04301">
    <property type="entry name" value="NAT_SF"/>
    <property type="match status" value="1"/>
</dbReference>
<evidence type="ECO:0000313" key="4">
    <source>
        <dbReference type="EMBL" id="BFD46027.1"/>
    </source>
</evidence>
<dbReference type="Pfam" id="PF00583">
    <property type="entry name" value="Acetyltransf_1"/>
    <property type="match status" value="1"/>
</dbReference>
<dbReference type="EMBL" id="AP029170">
    <property type="protein sequence ID" value="BFD46027.1"/>
    <property type="molecule type" value="Genomic_DNA"/>
</dbReference>
<reference evidence="4" key="1">
    <citation type="submission" date="2024-01" db="EMBL/GenBank/DDBJ databases">
        <title>Sequencing the genomes of a sandfly, Sergentomyia squamirostris, and its two endosymbionts.</title>
        <authorList>
            <person name="Itokawa K."/>
            <person name="Sanjoba C."/>
        </authorList>
    </citation>
    <scope>NUCLEOTIDE SEQUENCE</scope>
    <source>
        <strain evidence="4">RiSSQ</strain>
    </source>
</reference>
<dbReference type="Gene3D" id="3.40.630.30">
    <property type="match status" value="1"/>
</dbReference>
<dbReference type="SUPFAM" id="SSF55729">
    <property type="entry name" value="Acyl-CoA N-acyltransferases (Nat)"/>
    <property type="match status" value="1"/>
</dbReference>
<evidence type="ECO:0000256" key="2">
    <source>
        <dbReference type="ARBA" id="ARBA00023315"/>
    </source>
</evidence>
<dbReference type="InterPro" id="IPR050680">
    <property type="entry name" value="YpeA/RimI_acetyltransf"/>
</dbReference>
<accession>A0AAT9G881</accession>
<keyword evidence="1" id="KW-0808">Transferase</keyword>
<gene>
    <name evidence="4" type="ORF">DMENIID0002_06730</name>
</gene>
<protein>
    <recommendedName>
        <fullName evidence="3">N-acetyltransferase domain-containing protein</fullName>
    </recommendedName>
</protein>
<name>A0AAT9G881_9RICK</name>